<evidence type="ECO:0008006" key="4">
    <source>
        <dbReference type="Google" id="ProtNLM"/>
    </source>
</evidence>
<feature type="region of interest" description="Disordered" evidence="1">
    <location>
        <begin position="174"/>
        <end position="195"/>
    </location>
</feature>
<gene>
    <name evidence="2" type="ORF">QEZ40_005010</name>
</gene>
<sequence>MNSRPTEDRPAPELLGVYLNDHLAGANAGTELLRRAARTHRGTALGPPLAALAEEVAEDLESLRAVMAGLGVPESRGRAALGRLAEKAGRLKLNGRLFTRSPLSDVLELEAMRLGVEGKACMWRALQALADRGARVDGARMHELLRRAERQIGILETLRGERSVQVFAPDMAGTTAARRRGAARSPGHHAGRRTA</sequence>
<evidence type="ECO:0000313" key="2">
    <source>
        <dbReference type="EMBL" id="MDK9499585.1"/>
    </source>
</evidence>
<keyword evidence="3" id="KW-1185">Reference proteome</keyword>
<name>A0ABT7H131_9ACTN</name>
<comment type="caution">
    <text evidence="2">The sequence shown here is derived from an EMBL/GenBank/DDBJ whole genome shotgun (WGS) entry which is preliminary data.</text>
</comment>
<dbReference type="Proteomes" id="UP001223390">
    <property type="component" value="Unassembled WGS sequence"/>
</dbReference>
<reference evidence="2 3" key="1">
    <citation type="submission" date="2023-05" db="EMBL/GenBank/DDBJ databases">
        <title>Sequencing and Assembly of Streptomyces sp. NP73.</title>
        <authorList>
            <person name="Konwar A.N."/>
            <person name="Saikia K."/>
            <person name="Thakur D."/>
        </authorList>
    </citation>
    <scope>NUCLEOTIDE SEQUENCE [LARGE SCALE GENOMIC DNA]</scope>
    <source>
        <strain evidence="2 3">NP73</strain>
    </source>
</reference>
<protein>
    <recommendedName>
        <fullName evidence="4">DUF892 family protein</fullName>
    </recommendedName>
</protein>
<accession>A0ABT7H131</accession>
<feature type="compositionally biased region" description="Basic residues" evidence="1">
    <location>
        <begin position="177"/>
        <end position="195"/>
    </location>
</feature>
<evidence type="ECO:0000256" key="1">
    <source>
        <dbReference type="SAM" id="MobiDB-lite"/>
    </source>
</evidence>
<organism evidence="2 3">
    <name type="scientific">Streptomyces katrae</name>
    <dbReference type="NCBI Taxonomy" id="68223"/>
    <lineage>
        <taxon>Bacteria</taxon>
        <taxon>Bacillati</taxon>
        <taxon>Actinomycetota</taxon>
        <taxon>Actinomycetes</taxon>
        <taxon>Kitasatosporales</taxon>
        <taxon>Streptomycetaceae</taxon>
        <taxon>Streptomyces</taxon>
    </lineage>
</organism>
<dbReference type="EMBL" id="JASITI010000046">
    <property type="protein sequence ID" value="MDK9499585.1"/>
    <property type="molecule type" value="Genomic_DNA"/>
</dbReference>
<proteinExistence type="predicted"/>
<dbReference type="RefSeq" id="WP_285345429.1">
    <property type="nucleotide sequence ID" value="NZ_JASITI010000046.1"/>
</dbReference>
<evidence type="ECO:0000313" key="3">
    <source>
        <dbReference type="Proteomes" id="UP001223390"/>
    </source>
</evidence>